<keyword evidence="2" id="KW-0145">Chemotaxis</keyword>
<dbReference type="OrthoDB" id="2489132at2"/>
<dbReference type="PROSITE" id="PS50111">
    <property type="entry name" value="CHEMOTAXIS_TRANSDUC_2"/>
    <property type="match status" value="1"/>
</dbReference>
<evidence type="ECO:0000256" key="8">
    <source>
        <dbReference type="SAM" id="Phobius"/>
    </source>
</evidence>
<protein>
    <submittedName>
        <fullName evidence="13">Methyl-accepting chemotaxis protein</fullName>
    </submittedName>
</protein>
<evidence type="ECO:0000259" key="10">
    <source>
        <dbReference type="PROSITE" id="PS50192"/>
    </source>
</evidence>
<evidence type="ECO:0000259" key="9">
    <source>
        <dbReference type="PROSITE" id="PS50111"/>
    </source>
</evidence>
<keyword evidence="14" id="KW-1185">Reference proteome</keyword>
<feature type="compositionally biased region" description="Low complexity" evidence="7">
    <location>
        <begin position="669"/>
        <end position="678"/>
    </location>
</feature>
<comment type="similarity">
    <text evidence="4">Belongs to the methyl-accepting chemotaxis (MCP) protein family.</text>
</comment>
<reference evidence="13 14" key="1">
    <citation type="submission" date="2018-12" db="EMBL/GenBank/DDBJ databases">
        <authorList>
            <person name="Yu L."/>
        </authorList>
    </citation>
    <scope>NUCLEOTIDE SEQUENCE [LARGE SCALE GENOMIC DNA]</scope>
    <source>
        <strain evidence="13 14">11S</strain>
    </source>
</reference>
<dbReference type="GO" id="GO:0004888">
    <property type="term" value="F:transmembrane signaling receptor activity"/>
    <property type="evidence" value="ECO:0007669"/>
    <property type="project" value="InterPro"/>
</dbReference>
<evidence type="ECO:0000313" key="14">
    <source>
        <dbReference type="Proteomes" id="UP000267400"/>
    </source>
</evidence>
<keyword evidence="8" id="KW-1133">Transmembrane helix</keyword>
<dbReference type="PROSITE" id="PS50192">
    <property type="entry name" value="T_SNARE"/>
    <property type="match status" value="1"/>
</dbReference>
<dbReference type="InterPro" id="IPR000727">
    <property type="entry name" value="T_SNARE_dom"/>
</dbReference>
<comment type="subcellular location">
    <subcellularLocation>
        <location evidence="1">Membrane</location>
    </subcellularLocation>
</comment>
<keyword evidence="8" id="KW-0472">Membrane</keyword>
<dbReference type="SMART" id="SM00304">
    <property type="entry name" value="HAMP"/>
    <property type="match status" value="1"/>
</dbReference>
<dbReference type="InterPro" id="IPR004090">
    <property type="entry name" value="Chemotax_Me-accpt_rcpt"/>
</dbReference>
<evidence type="ECO:0000313" key="13">
    <source>
        <dbReference type="EMBL" id="RTR05694.1"/>
    </source>
</evidence>
<dbReference type="AlphaFoldDB" id="A0A3S0JY19"/>
<name>A0A3S0JY19_9GAMM</name>
<evidence type="ECO:0000256" key="1">
    <source>
        <dbReference type="ARBA" id="ARBA00004370"/>
    </source>
</evidence>
<feature type="region of interest" description="Disordered" evidence="7">
    <location>
        <begin position="641"/>
        <end position="684"/>
    </location>
</feature>
<dbReference type="RefSeq" id="WP_126482145.1">
    <property type="nucleotide sequence ID" value="NZ_RXNS01000004.1"/>
</dbReference>
<dbReference type="Proteomes" id="UP000267400">
    <property type="component" value="Unassembled WGS sequence"/>
</dbReference>
<dbReference type="InterPro" id="IPR013587">
    <property type="entry name" value="Nitrate/nitrite_sensing"/>
</dbReference>
<dbReference type="InterPro" id="IPR004089">
    <property type="entry name" value="MCPsignal_dom"/>
</dbReference>
<keyword evidence="8" id="KW-0812">Transmembrane</keyword>
<feature type="domain" description="Methyl-accepting transducer" evidence="9">
    <location>
        <begin position="391"/>
        <end position="620"/>
    </location>
</feature>
<feature type="domain" description="HAMP" evidence="11">
    <location>
        <begin position="335"/>
        <end position="386"/>
    </location>
</feature>
<dbReference type="CDD" id="cd11386">
    <property type="entry name" value="MCP_signal"/>
    <property type="match status" value="1"/>
</dbReference>
<dbReference type="FunFam" id="1.10.287.950:FF:000001">
    <property type="entry name" value="Methyl-accepting chemotaxis sensory transducer"/>
    <property type="match status" value="1"/>
</dbReference>
<dbReference type="PRINTS" id="PR00260">
    <property type="entry name" value="CHEMTRNSDUCR"/>
</dbReference>
<evidence type="ECO:0000256" key="3">
    <source>
        <dbReference type="ARBA" id="ARBA00023224"/>
    </source>
</evidence>
<dbReference type="PROSITE" id="PS50885">
    <property type="entry name" value="HAMP"/>
    <property type="match status" value="1"/>
</dbReference>
<dbReference type="GO" id="GO:0016020">
    <property type="term" value="C:membrane"/>
    <property type="evidence" value="ECO:0007669"/>
    <property type="project" value="UniProtKB-SubCell"/>
</dbReference>
<accession>A0A3S0JY19</accession>
<evidence type="ECO:0000256" key="6">
    <source>
        <dbReference type="SAM" id="Coils"/>
    </source>
</evidence>
<gene>
    <name evidence="13" type="ORF">EKG36_06270</name>
</gene>
<dbReference type="InterPro" id="IPR051310">
    <property type="entry name" value="MCP_chemotaxis"/>
</dbReference>
<evidence type="ECO:0000259" key="11">
    <source>
        <dbReference type="PROSITE" id="PS50885"/>
    </source>
</evidence>
<evidence type="ECO:0000256" key="2">
    <source>
        <dbReference type="ARBA" id="ARBA00022500"/>
    </source>
</evidence>
<feature type="coiled-coil region" evidence="6">
    <location>
        <begin position="591"/>
        <end position="618"/>
    </location>
</feature>
<evidence type="ECO:0000259" key="12">
    <source>
        <dbReference type="PROSITE" id="PS50906"/>
    </source>
</evidence>
<evidence type="ECO:0000256" key="5">
    <source>
        <dbReference type="PROSITE-ProRule" id="PRU00284"/>
    </source>
</evidence>
<dbReference type="EMBL" id="RXNS01000004">
    <property type="protein sequence ID" value="RTR05694.1"/>
    <property type="molecule type" value="Genomic_DNA"/>
</dbReference>
<evidence type="ECO:0000256" key="7">
    <source>
        <dbReference type="SAM" id="MobiDB-lite"/>
    </source>
</evidence>
<dbReference type="GO" id="GO:0006935">
    <property type="term" value="P:chemotaxis"/>
    <property type="evidence" value="ECO:0007669"/>
    <property type="project" value="UniProtKB-KW"/>
</dbReference>
<dbReference type="Pfam" id="PF00015">
    <property type="entry name" value="MCPsignal"/>
    <property type="match status" value="1"/>
</dbReference>
<dbReference type="PROSITE" id="PS50906">
    <property type="entry name" value="NIT"/>
    <property type="match status" value="1"/>
</dbReference>
<dbReference type="Pfam" id="PF08376">
    <property type="entry name" value="NIT"/>
    <property type="match status" value="1"/>
</dbReference>
<dbReference type="PANTHER" id="PTHR43531:SF11">
    <property type="entry name" value="METHYL-ACCEPTING CHEMOTAXIS PROTEIN 3"/>
    <property type="match status" value="1"/>
</dbReference>
<dbReference type="GO" id="GO:0007165">
    <property type="term" value="P:signal transduction"/>
    <property type="evidence" value="ECO:0007669"/>
    <property type="project" value="UniProtKB-KW"/>
</dbReference>
<feature type="domain" description="T-SNARE coiled-coil homology" evidence="10">
    <location>
        <begin position="550"/>
        <end position="595"/>
    </location>
</feature>
<feature type="transmembrane region" description="Helical" evidence="8">
    <location>
        <begin position="312"/>
        <end position="334"/>
    </location>
</feature>
<organism evidence="13 14">
    <name type="scientific">Halomonas nitroreducens</name>
    <dbReference type="NCBI Taxonomy" id="447425"/>
    <lineage>
        <taxon>Bacteria</taxon>
        <taxon>Pseudomonadati</taxon>
        <taxon>Pseudomonadota</taxon>
        <taxon>Gammaproteobacteria</taxon>
        <taxon>Oceanospirillales</taxon>
        <taxon>Halomonadaceae</taxon>
        <taxon>Halomonas</taxon>
    </lineage>
</organism>
<dbReference type="SUPFAM" id="SSF58104">
    <property type="entry name" value="Methyl-accepting chemotaxis protein (MCP) signaling domain"/>
    <property type="match status" value="1"/>
</dbReference>
<dbReference type="InterPro" id="IPR010910">
    <property type="entry name" value="Nitrate/nitrite_sensing_bac"/>
</dbReference>
<keyword evidence="3 5" id="KW-0807">Transducer</keyword>
<sequence length="684" mass="73716">MFALLHRLPVSRKFWLVLALPLLALAWFATSGAIERQRLAANMDSLVQLTRLSGQAGQLIHALQLERGMSAGYLGSQGRRFGDRLAAQRPTTDARYVAFDEALETLDLAALDTQLAENANEVRRRMAETAAMRQRVDTLAVASNEVVEHYTALNASLMAMVGRLSHVADDAGITRQLGGYASLLQAKDLAGIERALLANAFAADGMSETRYRRLLAMFGREAAFLAGFRTQADTPLSERLDQTLSGPTITRVEALRRLAMERGTGGGYGVDPQQWFDWQTGKIEGLKAVEEAVAMQILDAATALRDEAQRKLWQYLAIALLASALALALSSLIVHSILGPLNRNLEAIRQRGSDLTRRLTVPGSDELSSLYQAFNASSDETERLVGSIRRGAQSVELASGEIAMGNQDLAQRTEEQSASLVETASSMEQITATVRHTAETARQAETMTDRVADEAGVASRVAGEAREAMQQIHAANQQVTSIVGAIDGIAFQTNLLALNASVEAARAGEHGRGFAVVANEVRQLASRSAEEAEQIRRLIDNNVTRIDAGEALVKTTSDTLDTIARQVRDLDALVRDMSAATDEQSTGIEQINQAMAQLEEVTQQNAALVEQVAAASRSLDDQASEMNTLIGRFRIRNVGGDAIGPGQARAVKPRAGPRRTGVTPPPGPQRARGGAAWPSVARSR</sequence>
<proteinExistence type="inferred from homology"/>
<keyword evidence="6" id="KW-0175">Coiled coil</keyword>
<feature type="domain" description="NIT" evidence="12">
    <location>
        <begin position="54"/>
        <end position="304"/>
    </location>
</feature>
<dbReference type="Gene3D" id="1.10.287.950">
    <property type="entry name" value="Methyl-accepting chemotaxis protein"/>
    <property type="match status" value="1"/>
</dbReference>
<dbReference type="Pfam" id="PF00672">
    <property type="entry name" value="HAMP"/>
    <property type="match status" value="1"/>
</dbReference>
<dbReference type="SMART" id="SM00283">
    <property type="entry name" value="MA"/>
    <property type="match status" value="1"/>
</dbReference>
<comment type="caution">
    <text evidence="13">The sequence shown here is derived from an EMBL/GenBank/DDBJ whole genome shotgun (WGS) entry which is preliminary data.</text>
</comment>
<dbReference type="PANTHER" id="PTHR43531">
    <property type="entry name" value="PROTEIN ICFG"/>
    <property type="match status" value="1"/>
</dbReference>
<dbReference type="InterPro" id="IPR003660">
    <property type="entry name" value="HAMP_dom"/>
</dbReference>
<evidence type="ECO:0000256" key="4">
    <source>
        <dbReference type="ARBA" id="ARBA00029447"/>
    </source>
</evidence>